<dbReference type="Pfam" id="PF00328">
    <property type="entry name" value="His_Phos_2"/>
    <property type="match status" value="1"/>
</dbReference>
<feature type="transmembrane region" description="Helical" evidence="8">
    <location>
        <begin position="377"/>
        <end position="399"/>
    </location>
</feature>
<evidence type="ECO:0000256" key="3">
    <source>
        <dbReference type="ARBA" id="ARBA00012646"/>
    </source>
</evidence>
<gene>
    <name evidence="10" type="primary">ACP3</name>
</gene>
<dbReference type="GO" id="GO:0030175">
    <property type="term" value="C:filopodium"/>
    <property type="evidence" value="ECO:0007669"/>
    <property type="project" value="Ensembl"/>
</dbReference>
<dbReference type="GO" id="GO:0046085">
    <property type="term" value="P:adenosine metabolic process"/>
    <property type="evidence" value="ECO:0007669"/>
    <property type="project" value="Ensembl"/>
</dbReference>
<dbReference type="EC" id="3.1.3.2" evidence="3"/>
<dbReference type="GO" id="GO:0005886">
    <property type="term" value="C:plasma membrane"/>
    <property type="evidence" value="ECO:0007669"/>
    <property type="project" value="Ensembl"/>
</dbReference>
<evidence type="ECO:0000313" key="11">
    <source>
        <dbReference type="Proteomes" id="UP000314987"/>
    </source>
</evidence>
<keyword evidence="8" id="KW-0812">Transmembrane</keyword>
<evidence type="ECO:0000256" key="1">
    <source>
        <dbReference type="ARBA" id="ARBA00000032"/>
    </source>
</evidence>
<evidence type="ECO:0000256" key="6">
    <source>
        <dbReference type="ARBA" id="ARBA00023157"/>
    </source>
</evidence>
<dbReference type="GO" id="GO:0008253">
    <property type="term" value="F:5'-nucleotidase activity"/>
    <property type="evidence" value="ECO:0007669"/>
    <property type="project" value="Ensembl"/>
</dbReference>
<dbReference type="GO" id="GO:0052642">
    <property type="term" value="F:lysophosphatidic acid phosphatase activity"/>
    <property type="evidence" value="ECO:0007669"/>
    <property type="project" value="Ensembl"/>
</dbReference>
<name>A0A4X2M5A9_VOMUR</name>
<feature type="chain" id="PRO_5021240408" description="acid phosphatase" evidence="9">
    <location>
        <begin position="29"/>
        <end position="414"/>
    </location>
</feature>
<dbReference type="PANTHER" id="PTHR11567:SF211">
    <property type="entry name" value="PROSTATIC ACID PHOSPHATASE"/>
    <property type="match status" value="1"/>
</dbReference>
<evidence type="ECO:0000256" key="5">
    <source>
        <dbReference type="ARBA" id="ARBA00022801"/>
    </source>
</evidence>
<dbReference type="GO" id="GO:0003993">
    <property type="term" value="F:acid phosphatase activity"/>
    <property type="evidence" value="ECO:0007669"/>
    <property type="project" value="UniProtKB-EC"/>
</dbReference>
<accession>A0A4X2M5A9</accession>
<dbReference type="SUPFAM" id="SSF53254">
    <property type="entry name" value="Phosphoglycerate mutase-like"/>
    <property type="match status" value="1"/>
</dbReference>
<dbReference type="GeneTree" id="ENSGT00940000160450"/>
<dbReference type="GO" id="GO:0012506">
    <property type="term" value="C:vesicle membrane"/>
    <property type="evidence" value="ECO:0007669"/>
    <property type="project" value="Ensembl"/>
</dbReference>
<reference evidence="11" key="1">
    <citation type="submission" date="2018-12" db="EMBL/GenBank/DDBJ databases">
        <authorList>
            <person name="Yazar S."/>
        </authorList>
    </citation>
    <scope>NUCLEOTIDE SEQUENCE [LARGE SCALE GENOMIC DNA]</scope>
</reference>
<organism evidence="10 11">
    <name type="scientific">Vombatus ursinus</name>
    <name type="common">Common wombat</name>
    <dbReference type="NCBI Taxonomy" id="29139"/>
    <lineage>
        <taxon>Eukaryota</taxon>
        <taxon>Metazoa</taxon>
        <taxon>Chordata</taxon>
        <taxon>Craniata</taxon>
        <taxon>Vertebrata</taxon>
        <taxon>Euteleostomi</taxon>
        <taxon>Mammalia</taxon>
        <taxon>Metatheria</taxon>
        <taxon>Diprotodontia</taxon>
        <taxon>Vombatidae</taxon>
        <taxon>Vombatus</taxon>
    </lineage>
</organism>
<keyword evidence="5" id="KW-0378">Hydrolase</keyword>
<reference evidence="10" key="3">
    <citation type="submission" date="2025-09" db="UniProtKB">
        <authorList>
            <consortium name="Ensembl"/>
        </authorList>
    </citation>
    <scope>IDENTIFICATION</scope>
</reference>
<keyword evidence="7" id="KW-0325">Glycoprotein</keyword>
<dbReference type="InterPro" id="IPR050645">
    <property type="entry name" value="Histidine_acid_phosphatase"/>
</dbReference>
<dbReference type="FunFam" id="3.40.50.1240:FF:000010">
    <property type="entry name" value="Prostatic acid phosphatase"/>
    <property type="match status" value="1"/>
</dbReference>
<dbReference type="OMA" id="TYDTLHC"/>
<dbReference type="PANTHER" id="PTHR11567">
    <property type="entry name" value="ACID PHOSPHATASE-RELATED"/>
    <property type="match status" value="1"/>
</dbReference>
<evidence type="ECO:0000313" key="10">
    <source>
        <dbReference type="Ensembl" id="ENSVURP00010028710.1"/>
    </source>
</evidence>
<evidence type="ECO:0000256" key="2">
    <source>
        <dbReference type="ARBA" id="ARBA00005375"/>
    </source>
</evidence>
<dbReference type="Ensembl" id="ENSVURT00010032707.1">
    <property type="protein sequence ID" value="ENSVURP00010028710.1"/>
    <property type="gene ID" value="ENSVURG00010021976.1"/>
</dbReference>
<keyword evidence="11" id="KW-1185">Reference proteome</keyword>
<dbReference type="PROSITE" id="PS00616">
    <property type="entry name" value="HIS_ACID_PHOSPHAT_1"/>
    <property type="match status" value="1"/>
</dbReference>
<dbReference type="GO" id="GO:0042803">
    <property type="term" value="F:protein homodimerization activity"/>
    <property type="evidence" value="ECO:0007669"/>
    <property type="project" value="Ensembl"/>
</dbReference>
<sequence>MRVSGLGSSSSLVAFASLLLIWPSQVAAAKELKFALLLFRHGDRSPIETFPNDPHQESAWPQGFGQLSRLGMEQHYELGTYLKKRYSNFLNSTYHRNKVYVRSTDIDRTLMSAMTNLAALFPPEGSSIWNPKILWQPIPVHTVPVSQDQLLYLPNMKCPRLEKLQKETLMSKEYQNLVSPYKDFTNTLSKLSGLQIKDLNGIWNKIYDPLFCERIHNFTLPPWATTDTMAKLEELSKLSLLSIFAVYKRKEKTRLLGGVLVKNIVDHFKNVANESNEKKLIIYSAHDTTIGALQIGLDVFNGKLPPYAACHIMELYLENGQYNVEMYYRNDTKQDPYPLTLPGCTSSCPLKQFVELVSPVMTEDWSKECFSLSEDQVLRIALTAFCLSSGVLVVLLFILSHYGPCRKRNPYQSI</sequence>
<keyword evidence="4 9" id="KW-0732">Signal</keyword>
<dbReference type="GO" id="GO:0006772">
    <property type="term" value="P:thiamine metabolic process"/>
    <property type="evidence" value="ECO:0007669"/>
    <property type="project" value="Ensembl"/>
</dbReference>
<keyword evidence="6" id="KW-1015">Disulfide bond</keyword>
<dbReference type="GO" id="GO:0009117">
    <property type="term" value="P:nucleotide metabolic process"/>
    <property type="evidence" value="ECO:0007669"/>
    <property type="project" value="Ensembl"/>
</dbReference>
<dbReference type="OrthoDB" id="258392at2759"/>
<evidence type="ECO:0000256" key="8">
    <source>
        <dbReference type="SAM" id="Phobius"/>
    </source>
</evidence>
<dbReference type="AlphaFoldDB" id="A0A4X2M5A9"/>
<keyword evidence="8" id="KW-0472">Membrane</keyword>
<dbReference type="GO" id="GO:0060168">
    <property type="term" value="P:positive regulation of adenosine receptor signaling pathway"/>
    <property type="evidence" value="ECO:0007669"/>
    <property type="project" value="Ensembl"/>
</dbReference>
<comment type="similarity">
    <text evidence="2">Belongs to the histidine acid phosphatase family.</text>
</comment>
<keyword evidence="8" id="KW-1133">Transmembrane helix</keyword>
<proteinExistence type="inferred from homology"/>
<evidence type="ECO:0000256" key="4">
    <source>
        <dbReference type="ARBA" id="ARBA00022729"/>
    </source>
</evidence>
<dbReference type="Gene3D" id="3.40.50.1240">
    <property type="entry name" value="Phosphoglycerate mutase-like"/>
    <property type="match status" value="1"/>
</dbReference>
<dbReference type="GO" id="GO:0042131">
    <property type="term" value="F:thiamine phosphate phosphatase activity"/>
    <property type="evidence" value="ECO:0007669"/>
    <property type="project" value="Ensembl"/>
</dbReference>
<dbReference type="InterPro" id="IPR029033">
    <property type="entry name" value="His_PPase_superfam"/>
</dbReference>
<dbReference type="InterPro" id="IPR000560">
    <property type="entry name" value="His_Pase_clade-2"/>
</dbReference>
<dbReference type="GO" id="GO:0006144">
    <property type="term" value="P:purine nucleobase metabolic process"/>
    <property type="evidence" value="ECO:0007669"/>
    <property type="project" value="Ensembl"/>
</dbReference>
<protein>
    <recommendedName>
        <fullName evidence="3">acid phosphatase</fullName>
        <ecNumber evidence="3">3.1.3.2</ecNumber>
    </recommendedName>
</protein>
<dbReference type="InterPro" id="IPR033379">
    <property type="entry name" value="Acid_Pase_AS"/>
</dbReference>
<evidence type="ECO:0000256" key="7">
    <source>
        <dbReference type="ARBA" id="ARBA00023180"/>
    </source>
</evidence>
<reference evidence="10" key="2">
    <citation type="submission" date="2025-08" db="UniProtKB">
        <authorList>
            <consortium name="Ensembl"/>
        </authorList>
    </citation>
    <scope>IDENTIFICATION</scope>
</reference>
<evidence type="ECO:0000256" key="9">
    <source>
        <dbReference type="SAM" id="SignalP"/>
    </source>
</evidence>
<dbReference type="CDD" id="cd07061">
    <property type="entry name" value="HP_HAP_like"/>
    <property type="match status" value="1"/>
</dbReference>
<feature type="signal peptide" evidence="9">
    <location>
        <begin position="1"/>
        <end position="28"/>
    </location>
</feature>
<dbReference type="GO" id="GO:0005615">
    <property type="term" value="C:extracellular space"/>
    <property type="evidence" value="ECO:0007669"/>
    <property type="project" value="Ensembl"/>
</dbReference>
<comment type="catalytic activity">
    <reaction evidence="1">
        <text>a phosphate monoester + H2O = an alcohol + phosphate</text>
        <dbReference type="Rhea" id="RHEA:15017"/>
        <dbReference type="ChEBI" id="CHEBI:15377"/>
        <dbReference type="ChEBI" id="CHEBI:30879"/>
        <dbReference type="ChEBI" id="CHEBI:43474"/>
        <dbReference type="ChEBI" id="CHEBI:67140"/>
        <dbReference type="EC" id="3.1.3.2"/>
    </reaction>
</comment>
<dbReference type="STRING" id="29139.ENSVURP00010028710"/>
<dbReference type="GO" id="GO:0051930">
    <property type="term" value="P:regulation of sensory perception of pain"/>
    <property type="evidence" value="ECO:0007669"/>
    <property type="project" value="Ensembl"/>
</dbReference>
<dbReference type="Proteomes" id="UP000314987">
    <property type="component" value="Unassembled WGS sequence"/>
</dbReference>